<feature type="compositionally biased region" description="Polar residues" evidence="1">
    <location>
        <begin position="247"/>
        <end position="269"/>
    </location>
</feature>
<protein>
    <recommendedName>
        <fullName evidence="2">A-kinase anchor protein 7-like phosphoesterase domain-containing protein</fullName>
    </recommendedName>
</protein>
<dbReference type="PANTHER" id="PTHR13360">
    <property type="entry name" value="ACTIVATING SIGNAL COINTEGRATOR 1 COMPLEX SUBUNIT 1"/>
    <property type="match status" value="1"/>
</dbReference>
<dbReference type="EMBL" id="JAJGCB010000002">
    <property type="protein sequence ID" value="KAJ8994526.1"/>
    <property type="molecule type" value="Genomic_DNA"/>
</dbReference>
<feature type="compositionally biased region" description="Basic and acidic residues" evidence="1">
    <location>
        <begin position="181"/>
        <end position="216"/>
    </location>
</feature>
<dbReference type="GO" id="GO:0006307">
    <property type="term" value="P:DNA alkylation repair"/>
    <property type="evidence" value="ECO:0007669"/>
    <property type="project" value="InterPro"/>
</dbReference>
<dbReference type="SUPFAM" id="SSF55144">
    <property type="entry name" value="LigT-like"/>
    <property type="match status" value="1"/>
</dbReference>
<evidence type="ECO:0000313" key="4">
    <source>
        <dbReference type="Proteomes" id="UP001161757"/>
    </source>
</evidence>
<organism evidence="3 4">
    <name type="scientific">Exophiala dermatitidis</name>
    <name type="common">Black yeast-like fungus</name>
    <name type="synonym">Wangiella dermatitidis</name>
    <dbReference type="NCBI Taxonomy" id="5970"/>
    <lineage>
        <taxon>Eukaryota</taxon>
        <taxon>Fungi</taxon>
        <taxon>Dikarya</taxon>
        <taxon>Ascomycota</taxon>
        <taxon>Pezizomycotina</taxon>
        <taxon>Eurotiomycetes</taxon>
        <taxon>Chaetothyriomycetidae</taxon>
        <taxon>Chaetothyriales</taxon>
        <taxon>Herpotrichiellaceae</taxon>
        <taxon>Exophiala</taxon>
    </lineage>
</organism>
<dbReference type="GO" id="GO:0005634">
    <property type="term" value="C:nucleus"/>
    <property type="evidence" value="ECO:0007669"/>
    <property type="project" value="TreeGrafter"/>
</dbReference>
<feature type="compositionally biased region" description="Low complexity" evidence="1">
    <location>
        <begin position="290"/>
        <end position="316"/>
    </location>
</feature>
<feature type="region of interest" description="Disordered" evidence="1">
    <location>
        <begin position="434"/>
        <end position="462"/>
    </location>
</feature>
<feature type="domain" description="A-kinase anchor protein 7-like phosphoesterase" evidence="2">
    <location>
        <begin position="320"/>
        <end position="425"/>
    </location>
</feature>
<feature type="compositionally biased region" description="Low complexity" evidence="1">
    <location>
        <begin position="71"/>
        <end position="89"/>
    </location>
</feature>
<dbReference type="InterPro" id="IPR009210">
    <property type="entry name" value="ASCC1"/>
</dbReference>
<evidence type="ECO:0000259" key="2">
    <source>
        <dbReference type="Pfam" id="PF10469"/>
    </source>
</evidence>
<feature type="region of interest" description="Disordered" evidence="1">
    <location>
        <begin position="389"/>
        <end position="411"/>
    </location>
</feature>
<dbReference type="Gene3D" id="3.90.1140.10">
    <property type="entry name" value="Cyclic phosphodiesterase"/>
    <property type="match status" value="2"/>
</dbReference>
<feature type="compositionally biased region" description="Low complexity" evidence="1">
    <location>
        <begin position="434"/>
        <end position="457"/>
    </location>
</feature>
<evidence type="ECO:0000313" key="3">
    <source>
        <dbReference type="EMBL" id="KAJ8994526.1"/>
    </source>
</evidence>
<dbReference type="AlphaFoldDB" id="A0AAN6F211"/>
<dbReference type="PANTHER" id="PTHR13360:SF1">
    <property type="entry name" value="ACTIVATING SIGNAL COINTEGRATOR 1 COMPLEX SUBUNIT 1"/>
    <property type="match status" value="1"/>
</dbReference>
<feature type="compositionally biased region" description="Basic and acidic residues" evidence="1">
    <location>
        <begin position="237"/>
        <end position="246"/>
    </location>
</feature>
<dbReference type="Proteomes" id="UP001161757">
    <property type="component" value="Unassembled WGS sequence"/>
</dbReference>
<feature type="compositionally biased region" description="Polar residues" evidence="1">
    <location>
        <begin position="277"/>
        <end position="289"/>
    </location>
</feature>
<feature type="compositionally biased region" description="Low complexity" evidence="1">
    <location>
        <begin position="1"/>
        <end position="15"/>
    </location>
</feature>
<gene>
    <name evidence="3" type="ORF">HRR80_001238</name>
</gene>
<dbReference type="GO" id="GO:0006355">
    <property type="term" value="P:regulation of DNA-templated transcription"/>
    <property type="evidence" value="ECO:0007669"/>
    <property type="project" value="TreeGrafter"/>
</dbReference>
<dbReference type="InterPro" id="IPR019510">
    <property type="entry name" value="AKAP7-like_phosphoesterase"/>
</dbReference>
<feature type="compositionally biased region" description="Low complexity" evidence="1">
    <location>
        <begin position="470"/>
        <end position="485"/>
    </location>
</feature>
<accession>A0AAN6F211</accession>
<name>A0AAN6F211_EXODE</name>
<comment type="caution">
    <text evidence="3">The sequence shown here is derived from an EMBL/GenBank/DDBJ whole genome shotgun (WGS) entry which is preliminary data.</text>
</comment>
<feature type="region of interest" description="Disordered" evidence="1">
    <location>
        <begin position="1"/>
        <end position="45"/>
    </location>
</feature>
<proteinExistence type="predicted"/>
<feature type="region of interest" description="Disordered" evidence="1">
    <location>
        <begin position="71"/>
        <end position="109"/>
    </location>
</feature>
<feature type="domain" description="A-kinase anchor protein 7-like phosphoesterase" evidence="2">
    <location>
        <begin position="43"/>
        <end position="154"/>
    </location>
</feature>
<evidence type="ECO:0000256" key="1">
    <source>
        <dbReference type="SAM" id="MobiDB-lite"/>
    </source>
</evidence>
<feature type="compositionally biased region" description="Low complexity" evidence="1">
    <location>
        <begin position="219"/>
        <end position="236"/>
    </location>
</feature>
<dbReference type="Pfam" id="PF10469">
    <property type="entry name" value="AKAP7_NLS"/>
    <property type="match status" value="2"/>
</dbReference>
<feature type="region of interest" description="Disordered" evidence="1">
    <location>
        <begin position="167"/>
        <end position="316"/>
    </location>
</feature>
<sequence>MASTTTTSTAATATTPNPKVDNRRMPPRPNKPPAQGKGKGKRPTHFLCLPLVTDESVAQLSESLEFFKSVTTTTTPDTTRSSATLTAASEDGPEPHPSPTVASNTNSGAVRDETLRLIPPAAHRPPGTFHLTLGVMDLSQEEDMTLALKLLEQIDYVDLLRAAGAGELTAEPPPRGPKQPQHHDSRPQTRSESETERGSRRGDKEEERTAEVEAQKPDTSTVTVVASATTTTTSSTKDQDHAHSGAESDSLTPSTSGPTSASLPTSLTREVTPPPTLSRSSRASAGTVNTTSTSSLSVPTTTPTPTPSISSSSIPIQTPSPLTITLHGLGTFPRPSTSRVFYANPLDTTGRLLPFGNAVRRIFQEAGLITETRPLVLHATVANLIYVRGGSKKPRGGRNNKNNKSAKNKDDGTVDARDILRFFNDGAAADLYYQQQKQQQQQQQRQSQIQSRQGRGQLEVDVSTTEQIISASPSSSLPTSSPSATHGLGSKFIWARDVNIDRIRICKMGAEPSDIPGWGLEYKPIAEKVFRS</sequence>
<feature type="region of interest" description="Disordered" evidence="1">
    <location>
        <begin position="467"/>
        <end position="486"/>
    </location>
</feature>
<reference evidence="3" key="1">
    <citation type="submission" date="2023-01" db="EMBL/GenBank/DDBJ databases">
        <title>Exophiala dermititidis isolated from Cystic Fibrosis Patient.</title>
        <authorList>
            <person name="Kurbessoian T."/>
            <person name="Crocker A."/>
            <person name="Murante D."/>
            <person name="Hogan D.A."/>
            <person name="Stajich J.E."/>
        </authorList>
    </citation>
    <scope>NUCLEOTIDE SEQUENCE</scope>
    <source>
        <strain evidence="3">Ex8</strain>
    </source>
</reference>
<dbReference type="InterPro" id="IPR009097">
    <property type="entry name" value="Cyclic_Pdiesterase"/>
</dbReference>